<dbReference type="InterPro" id="IPR000863">
    <property type="entry name" value="Sulfotransferase_dom"/>
</dbReference>
<dbReference type="InterPro" id="IPR027417">
    <property type="entry name" value="P-loop_NTPase"/>
</dbReference>
<name>A0A1F5RJQ2_9BACT</name>
<accession>A0A1F5RJQ2</accession>
<feature type="domain" description="Sulfotransferase" evidence="1">
    <location>
        <begin position="88"/>
        <end position="294"/>
    </location>
</feature>
<reference evidence="2 3" key="1">
    <citation type="journal article" date="2016" name="Nat. Commun.">
        <title>Thousands of microbial genomes shed light on interconnected biogeochemical processes in an aquifer system.</title>
        <authorList>
            <person name="Anantharaman K."/>
            <person name="Brown C.T."/>
            <person name="Hug L.A."/>
            <person name="Sharon I."/>
            <person name="Castelle C.J."/>
            <person name="Probst A.J."/>
            <person name="Thomas B.C."/>
            <person name="Singh A."/>
            <person name="Wilkins M.J."/>
            <person name="Karaoz U."/>
            <person name="Brodie E.L."/>
            <person name="Williams K.H."/>
            <person name="Hubbard S.S."/>
            <person name="Banfield J.F."/>
        </authorList>
    </citation>
    <scope>NUCLEOTIDE SEQUENCE [LARGE SCALE GENOMIC DNA]</scope>
</reference>
<dbReference type="GO" id="GO:0008146">
    <property type="term" value="F:sulfotransferase activity"/>
    <property type="evidence" value="ECO:0007669"/>
    <property type="project" value="InterPro"/>
</dbReference>
<dbReference type="AlphaFoldDB" id="A0A1F5RJQ2"/>
<dbReference type="Gene3D" id="3.40.50.300">
    <property type="entry name" value="P-loop containing nucleotide triphosphate hydrolases"/>
    <property type="match status" value="1"/>
</dbReference>
<evidence type="ECO:0000259" key="1">
    <source>
        <dbReference type="Pfam" id="PF00685"/>
    </source>
</evidence>
<sequence>MSKIKTTIVGERPYLINDLLLVEGISRAGKFLLANILHGFKGIEPTQYCELLEQIPYLEKFNLIANKAARELLRAEVDINGYKMLIGRNFNHRKLDKSAIFNNPRYKQYLKRSAIKDTKVILRQFYQARPYNPFIVHEIMPAISIYLKTFPRIKVVSIQRSPLDLVYSHYVWYLSYKKKFKKTLWPLAILLRQGNNSIPWYTLVYQRSKNNKQLIDNIILAIARLLADYQSTYKSLSLLNKKKFLFVRYEDILVNPHEVIDKISKFLKREVLPEMSKIIKAEKLPNKEYNNLKEEKIKEIKAIASPECFNHLLKIETQYIKNKKYD</sequence>
<dbReference type="SUPFAM" id="SSF52540">
    <property type="entry name" value="P-loop containing nucleoside triphosphate hydrolases"/>
    <property type="match status" value="1"/>
</dbReference>
<evidence type="ECO:0000313" key="2">
    <source>
        <dbReference type="EMBL" id="OGF14619.1"/>
    </source>
</evidence>
<dbReference type="Pfam" id="PF00685">
    <property type="entry name" value="Sulfotransfer_1"/>
    <property type="match status" value="1"/>
</dbReference>
<evidence type="ECO:0000313" key="3">
    <source>
        <dbReference type="Proteomes" id="UP000177691"/>
    </source>
</evidence>
<organism evidence="2 3">
    <name type="scientific">Candidatus Falkowbacteria bacterium RIFCSPHIGHO2_02_FULL_45_15</name>
    <dbReference type="NCBI Taxonomy" id="1797987"/>
    <lineage>
        <taxon>Bacteria</taxon>
        <taxon>Candidatus Falkowiibacteriota</taxon>
    </lineage>
</organism>
<dbReference type="Proteomes" id="UP000177691">
    <property type="component" value="Unassembled WGS sequence"/>
</dbReference>
<gene>
    <name evidence="2" type="ORF">A3D54_01605</name>
</gene>
<comment type="caution">
    <text evidence="2">The sequence shown here is derived from an EMBL/GenBank/DDBJ whole genome shotgun (WGS) entry which is preliminary data.</text>
</comment>
<dbReference type="EMBL" id="MFFU01000062">
    <property type="protein sequence ID" value="OGF14619.1"/>
    <property type="molecule type" value="Genomic_DNA"/>
</dbReference>
<proteinExistence type="predicted"/>
<protein>
    <recommendedName>
        <fullName evidence="1">Sulfotransferase domain-containing protein</fullName>
    </recommendedName>
</protein>